<reference evidence="7" key="1">
    <citation type="submission" date="2020-07" db="EMBL/GenBank/DDBJ databases">
        <title>Huge and variable diversity of episymbiotic CPR bacteria and DPANN archaea in groundwater ecosystems.</title>
        <authorList>
            <person name="He C.Y."/>
            <person name="Keren R."/>
            <person name="Whittaker M."/>
            <person name="Farag I.F."/>
            <person name="Doudna J."/>
            <person name="Cate J.H.D."/>
            <person name="Banfield J.F."/>
        </authorList>
    </citation>
    <scope>NUCLEOTIDE SEQUENCE</scope>
    <source>
        <strain evidence="7">NC_groundwater_1586_Pr3_B-0.1um_66_15</strain>
    </source>
</reference>
<sequence length="337" mass="36409">MTEAVPTSKVPPLLDVANLRKEFVTGAGGPFGRRRVLRAVDDISFSIGKGETLGLVGESGCGKTTTGRLVLRLVEPTSGSVRFGEHDVLSLSPQRMRRLRQDMQIIFQDPFGALNPRMTAGELIVEPLVIHRIGDSVSRERRLRQLLGLVGLSAHHAGRFPHEFSGGQRQRLCIARALSLEPAFVVCDEAVSALDVSVQAQILNLMQDLKHQLGLTYLFISHDLGVVRHISDRVAVMYLGQIVETGPRLSIFERPAHPYTQALLGSVPSASKGRGSFFTIKGDVPSAAKPPSGCRFHTRCPIAIPRCSVEQPMPRAISSGHTAACHLAAPSHGATSS</sequence>
<organism evidence="7 8">
    <name type="scientific">Devosia nanyangense</name>
    <dbReference type="NCBI Taxonomy" id="1228055"/>
    <lineage>
        <taxon>Bacteria</taxon>
        <taxon>Pseudomonadati</taxon>
        <taxon>Pseudomonadota</taxon>
        <taxon>Alphaproteobacteria</taxon>
        <taxon>Hyphomicrobiales</taxon>
        <taxon>Devosiaceae</taxon>
        <taxon>Devosia</taxon>
    </lineage>
</organism>
<dbReference type="InterPro" id="IPR003593">
    <property type="entry name" value="AAA+_ATPase"/>
</dbReference>
<dbReference type="GO" id="GO:0005886">
    <property type="term" value="C:plasma membrane"/>
    <property type="evidence" value="ECO:0007669"/>
    <property type="project" value="UniProtKB-SubCell"/>
</dbReference>
<dbReference type="SMART" id="SM00382">
    <property type="entry name" value="AAA"/>
    <property type="match status" value="1"/>
</dbReference>
<dbReference type="GO" id="GO:0016887">
    <property type="term" value="F:ATP hydrolysis activity"/>
    <property type="evidence" value="ECO:0007669"/>
    <property type="project" value="InterPro"/>
</dbReference>
<dbReference type="NCBIfam" id="TIGR01727">
    <property type="entry name" value="oligo_HPY"/>
    <property type="match status" value="1"/>
</dbReference>
<evidence type="ECO:0000259" key="6">
    <source>
        <dbReference type="PROSITE" id="PS50893"/>
    </source>
</evidence>
<dbReference type="SUPFAM" id="SSF52540">
    <property type="entry name" value="P-loop containing nucleoside triphosphate hydrolases"/>
    <property type="match status" value="1"/>
</dbReference>
<dbReference type="PANTHER" id="PTHR43776:SF7">
    <property type="entry name" value="D,D-DIPEPTIDE TRANSPORT ATP-BINDING PROTEIN DDPF-RELATED"/>
    <property type="match status" value="1"/>
</dbReference>
<dbReference type="InterPro" id="IPR003439">
    <property type="entry name" value="ABC_transporter-like_ATP-bd"/>
</dbReference>
<dbReference type="Gene3D" id="3.40.50.300">
    <property type="entry name" value="P-loop containing nucleotide triphosphate hydrolases"/>
    <property type="match status" value="1"/>
</dbReference>
<dbReference type="InterPro" id="IPR050319">
    <property type="entry name" value="ABC_transp_ATP-bind"/>
</dbReference>
<accession>A0A933L734</accession>
<evidence type="ECO:0000256" key="1">
    <source>
        <dbReference type="ARBA" id="ARBA00004417"/>
    </source>
</evidence>
<dbReference type="PROSITE" id="PS50893">
    <property type="entry name" value="ABC_TRANSPORTER_2"/>
    <property type="match status" value="1"/>
</dbReference>
<name>A0A933L734_9HYPH</name>
<dbReference type="Pfam" id="PF08352">
    <property type="entry name" value="oligo_HPY"/>
    <property type="match status" value="1"/>
</dbReference>
<dbReference type="GO" id="GO:0055085">
    <property type="term" value="P:transmembrane transport"/>
    <property type="evidence" value="ECO:0007669"/>
    <property type="project" value="UniProtKB-ARBA"/>
</dbReference>
<gene>
    <name evidence="7" type="ORF">HY834_20955</name>
</gene>
<comment type="subcellular location">
    <subcellularLocation>
        <location evidence="1">Cell inner membrane</location>
        <topology evidence="1">Peripheral membrane protein</topology>
    </subcellularLocation>
</comment>
<proteinExistence type="inferred from homology"/>
<evidence type="ECO:0000313" key="7">
    <source>
        <dbReference type="EMBL" id="MBI4924213.1"/>
    </source>
</evidence>
<evidence type="ECO:0000256" key="3">
    <source>
        <dbReference type="ARBA" id="ARBA00022448"/>
    </source>
</evidence>
<protein>
    <submittedName>
        <fullName evidence="7">ABC transporter ATP-binding protein</fullName>
    </submittedName>
</protein>
<dbReference type="AlphaFoldDB" id="A0A933L734"/>
<dbReference type="PROSITE" id="PS00211">
    <property type="entry name" value="ABC_TRANSPORTER_1"/>
    <property type="match status" value="1"/>
</dbReference>
<keyword evidence="5 7" id="KW-0067">ATP-binding</keyword>
<comment type="similarity">
    <text evidence="2">Belongs to the ABC transporter superfamily.</text>
</comment>
<evidence type="ECO:0000256" key="2">
    <source>
        <dbReference type="ARBA" id="ARBA00005417"/>
    </source>
</evidence>
<dbReference type="Pfam" id="PF00005">
    <property type="entry name" value="ABC_tran"/>
    <property type="match status" value="1"/>
</dbReference>
<evidence type="ECO:0000313" key="8">
    <source>
        <dbReference type="Proteomes" id="UP000782610"/>
    </source>
</evidence>
<dbReference type="PANTHER" id="PTHR43776">
    <property type="entry name" value="TRANSPORT ATP-BINDING PROTEIN"/>
    <property type="match status" value="1"/>
</dbReference>
<evidence type="ECO:0000256" key="5">
    <source>
        <dbReference type="ARBA" id="ARBA00022840"/>
    </source>
</evidence>
<dbReference type="FunFam" id="3.40.50.300:FF:000016">
    <property type="entry name" value="Oligopeptide ABC transporter ATP-binding component"/>
    <property type="match status" value="1"/>
</dbReference>
<dbReference type="GO" id="GO:0005524">
    <property type="term" value="F:ATP binding"/>
    <property type="evidence" value="ECO:0007669"/>
    <property type="project" value="UniProtKB-KW"/>
</dbReference>
<feature type="domain" description="ABC transporter" evidence="6">
    <location>
        <begin position="14"/>
        <end position="264"/>
    </location>
</feature>
<keyword evidence="4" id="KW-0547">Nucleotide-binding</keyword>
<dbReference type="InterPro" id="IPR013563">
    <property type="entry name" value="Oligopep_ABC_C"/>
</dbReference>
<dbReference type="InterPro" id="IPR017871">
    <property type="entry name" value="ABC_transporter-like_CS"/>
</dbReference>
<evidence type="ECO:0000256" key="4">
    <source>
        <dbReference type="ARBA" id="ARBA00022741"/>
    </source>
</evidence>
<dbReference type="CDD" id="cd03257">
    <property type="entry name" value="ABC_NikE_OppD_transporters"/>
    <property type="match status" value="1"/>
</dbReference>
<keyword evidence="3" id="KW-0813">Transport</keyword>
<comment type="caution">
    <text evidence="7">The sequence shown here is derived from an EMBL/GenBank/DDBJ whole genome shotgun (WGS) entry which is preliminary data.</text>
</comment>
<dbReference type="GO" id="GO:0015833">
    <property type="term" value="P:peptide transport"/>
    <property type="evidence" value="ECO:0007669"/>
    <property type="project" value="InterPro"/>
</dbReference>
<dbReference type="EMBL" id="JACRAF010000069">
    <property type="protein sequence ID" value="MBI4924213.1"/>
    <property type="molecule type" value="Genomic_DNA"/>
</dbReference>
<dbReference type="InterPro" id="IPR027417">
    <property type="entry name" value="P-loop_NTPase"/>
</dbReference>
<dbReference type="Proteomes" id="UP000782610">
    <property type="component" value="Unassembled WGS sequence"/>
</dbReference>